<reference evidence="14" key="1">
    <citation type="submission" date="2020-05" db="EMBL/GenBank/DDBJ databases">
        <title>Phylogenomic resolution of chytrid fungi.</title>
        <authorList>
            <person name="Stajich J.E."/>
            <person name="Amses K."/>
            <person name="Simmons R."/>
            <person name="Seto K."/>
            <person name="Myers J."/>
            <person name="Bonds A."/>
            <person name="Quandt C.A."/>
            <person name="Barry K."/>
            <person name="Liu P."/>
            <person name="Grigoriev I."/>
            <person name="Longcore J.E."/>
            <person name="James T.Y."/>
        </authorList>
    </citation>
    <scope>NUCLEOTIDE SEQUENCE</scope>
    <source>
        <strain evidence="14">PLAUS21</strain>
    </source>
</reference>
<evidence type="ECO:0000256" key="4">
    <source>
        <dbReference type="ARBA" id="ARBA00022692"/>
    </source>
</evidence>
<dbReference type="PANTHER" id="PTHR48052">
    <property type="entry name" value="UNNAMED PRODUCT"/>
    <property type="match status" value="1"/>
</dbReference>
<dbReference type="GO" id="GO:0005886">
    <property type="term" value="C:plasma membrane"/>
    <property type="evidence" value="ECO:0007669"/>
    <property type="project" value="UniProtKB-SubCell"/>
</dbReference>
<evidence type="ECO:0000256" key="8">
    <source>
        <dbReference type="ARBA" id="ARBA00023136"/>
    </source>
</evidence>
<evidence type="ECO:0000313" key="14">
    <source>
        <dbReference type="EMBL" id="KAJ3261306.1"/>
    </source>
</evidence>
<evidence type="ECO:0000313" key="15">
    <source>
        <dbReference type="Proteomes" id="UP001210925"/>
    </source>
</evidence>
<dbReference type="SMART" id="SM00369">
    <property type="entry name" value="LRR_TYP"/>
    <property type="match status" value="5"/>
</dbReference>
<comment type="subcellular location">
    <subcellularLocation>
        <location evidence="1">Cell membrane</location>
    </subcellularLocation>
    <subcellularLocation>
        <location evidence="11">Endomembrane system</location>
        <topology evidence="11">Single-pass membrane protein</topology>
    </subcellularLocation>
</comment>
<dbReference type="InterPro" id="IPR032675">
    <property type="entry name" value="LRR_dom_sf"/>
</dbReference>
<dbReference type="Pfam" id="PF13855">
    <property type="entry name" value="LRR_8"/>
    <property type="match status" value="1"/>
</dbReference>
<evidence type="ECO:0000256" key="13">
    <source>
        <dbReference type="SAM" id="Phobius"/>
    </source>
</evidence>
<keyword evidence="9" id="KW-0675">Receptor</keyword>
<sequence>MASNTNSSDCQLLTNTIAKALQYPGNIQCCDNDKVYCDASGHITHLYLNHSGMTGIIPSQLTQLTNLVHLNLSDNPFPANPLPNLGSLTNLAYLGVFGAKVTDSFPTWITGLTQLKSLNLHSNNLSGRLPDLSTLPQLFYLNVMSNKLTGAIPDLSALTNMNYLYLGFNNFQQSSFPTWLLGMTSLYDIILDNTVMPGTVFPDITRLVHLEYLSLSNCNISGPVTSDIQYLSNLQTLYLDHNDLSGSIPPEIANLKQLTALDLSHNHFEGTVPPAILQMPTYNSQNFQFSDQTPLPSTSGVGNLVYIVIAGGIILVLAIIGFAFYRNNQRKKQFPNYGFQNNQVSPQPLGQSSYPQPVYPNTAPANLPYGTALQTAPQTVLQTAPYQTNSVPTQGIQQPVNALPMQPVYQTNVASPDAYLQNPSIYQNQNRLSTAGYDQYTQFSSSPIQPIMSPTQTVSSSFASSPIAFQESPNQGVNNYSPQRLSYVPSPQTPVGNDSPHGSQNSNSRISQVSPYQHVQPISAEIGQLPIISPPQSPYADLMSQQEITQPPVIEFQKHESTGLETAKIEVEDQPPLISKPF</sequence>
<keyword evidence="8 13" id="KW-0472">Membrane</keyword>
<dbReference type="PROSITE" id="PS51450">
    <property type="entry name" value="LRR"/>
    <property type="match status" value="2"/>
</dbReference>
<keyword evidence="10" id="KW-0325">Glycoprotein</keyword>
<keyword evidence="15" id="KW-1185">Reference proteome</keyword>
<evidence type="ECO:0000256" key="2">
    <source>
        <dbReference type="ARBA" id="ARBA00022475"/>
    </source>
</evidence>
<keyword evidence="7 13" id="KW-1133">Transmembrane helix</keyword>
<comment type="caution">
    <text evidence="14">The sequence shown here is derived from an EMBL/GenBank/DDBJ whole genome shotgun (WGS) entry which is preliminary data.</text>
</comment>
<evidence type="ECO:0000256" key="9">
    <source>
        <dbReference type="ARBA" id="ARBA00023170"/>
    </source>
</evidence>
<dbReference type="AlphaFoldDB" id="A0AAD5UL97"/>
<dbReference type="Pfam" id="PF00560">
    <property type="entry name" value="LRR_1"/>
    <property type="match status" value="1"/>
</dbReference>
<evidence type="ECO:0000256" key="5">
    <source>
        <dbReference type="ARBA" id="ARBA00022729"/>
    </source>
</evidence>
<dbReference type="FunFam" id="3.80.10.10:FF:000041">
    <property type="entry name" value="LRR receptor-like serine/threonine-protein kinase ERECTA"/>
    <property type="match status" value="1"/>
</dbReference>
<dbReference type="Gene3D" id="3.80.10.10">
    <property type="entry name" value="Ribonuclease Inhibitor"/>
    <property type="match status" value="2"/>
</dbReference>
<keyword evidence="3" id="KW-0433">Leucine-rich repeat</keyword>
<evidence type="ECO:0000256" key="3">
    <source>
        <dbReference type="ARBA" id="ARBA00022614"/>
    </source>
</evidence>
<organism evidence="14 15">
    <name type="scientific">Boothiomyces macroporosus</name>
    <dbReference type="NCBI Taxonomy" id="261099"/>
    <lineage>
        <taxon>Eukaryota</taxon>
        <taxon>Fungi</taxon>
        <taxon>Fungi incertae sedis</taxon>
        <taxon>Chytridiomycota</taxon>
        <taxon>Chytridiomycota incertae sedis</taxon>
        <taxon>Chytridiomycetes</taxon>
        <taxon>Rhizophydiales</taxon>
        <taxon>Terramycetaceae</taxon>
        <taxon>Boothiomyces</taxon>
    </lineage>
</organism>
<dbReference type="SUPFAM" id="SSF52058">
    <property type="entry name" value="L domain-like"/>
    <property type="match status" value="1"/>
</dbReference>
<evidence type="ECO:0000256" key="10">
    <source>
        <dbReference type="ARBA" id="ARBA00023180"/>
    </source>
</evidence>
<keyword evidence="6" id="KW-0677">Repeat</keyword>
<feature type="region of interest" description="Disordered" evidence="12">
    <location>
        <begin position="469"/>
        <end position="514"/>
    </location>
</feature>
<evidence type="ECO:0000256" key="11">
    <source>
        <dbReference type="ARBA" id="ARBA00037847"/>
    </source>
</evidence>
<dbReference type="Proteomes" id="UP001210925">
    <property type="component" value="Unassembled WGS sequence"/>
</dbReference>
<accession>A0AAD5UL97</accession>
<evidence type="ECO:0008006" key="16">
    <source>
        <dbReference type="Google" id="ProtNLM"/>
    </source>
</evidence>
<name>A0AAD5UL97_9FUNG</name>
<evidence type="ECO:0000256" key="7">
    <source>
        <dbReference type="ARBA" id="ARBA00022989"/>
    </source>
</evidence>
<keyword evidence="4 13" id="KW-0812">Transmembrane</keyword>
<gene>
    <name evidence="14" type="ORF">HK103_005914</name>
</gene>
<keyword evidence="2" id="KW-1003">Cell membrane</keyword>
<feature type="transmembrane region" description="Helical" evidence="13">
    <location>
        <begin position="304"/>
        <end position="325"/>
    </location>
</feature>
<evidence type="ECO:0000256" key="6">
    <source>
        <dbReference type="ARBA" id="ARBA00022737"/>
    </source>
</evidence>
<protein>
    <recommendedName>
        <fullName evidence="16">L domain-like protein</fullName>
    </recommendedName>
</protein>
<evidence type="ECO:0000256" key="12">
    <source>
        <dbReference type="SAM" id="MobiDB-lite"/>
    </source>
</evidence>
<keyword evidence="5" id="KW-0732">Signal</keyword>
<evidence type="ECO:0000256" key="1">
    <source>
        <dbReference type="ARBA" id="ARBA00004236"/>
    </source>
</evidence>
<dbReference type="EMBL" id="JADGKB010000006">
    <property type="protein sequence ID" value="KAJ3261306.1"/>
    <property type="molecule type" value="Genomic_DNA"/>
</dbReference>
<dbReference type="InterPro" id="IPR001611">
    <property type="entry name" value="Leu-rich_rpt"/>
</dbReference>
<dbReference type="GO" id="GO:0012505">
    <property type="term" value="C:endomembrane system"/>
    <property type="evidence" value="ECO:0007669"/>
    <property type="project" value="UniProtKB-SubCell"/>
</dbReference>
<proteinExistence type="predicted"/>
<feature type="compositionally biased region" description="Polar residues" evidence="12">
    <location>
        <begin position="471"/>
        <end position="514"/>
    </location>
</feature>
<dbReference type="InterPro" id="IPR003591">
    <property type="entry name" value="Leu-rich_rpt_typical-subtyp"/>
</dbReference>
<dbReference type="PANTHER" id="PTHR48052:SF8">
    <property type="entry name" value="LRR RECEPTOR-LIKE SERINE_THREONINE-PROTEIN KINASE FLS2"/>
    <property type="match status" value="1"/>
</dbReference>